<dbReference type="PANTHER" id="PTHR42748">
    <property type="entry name" value="NITROGEN METABOLITE REPRESSION PROTEIN NMRA FAMILY MEMBER"/>
    <property type="match status" value="1"/>
</dbReference>
<feature type="domain" description="NAD(P)-binding" evidence="2">
    <location>
        <begin position="8"/>
        <end position="169"/>
    </location>
</feature>
<sequence>MTSLLVTGGTGRLGRPAVNAFRAAGHQVRVLSRRAGPEHVVADLTTGEGLTAAVQGADVVVHLATSARGQDAQQTRNLLGAVAGLRHLVVMSIAGIDRIPLGYYRAKLEVERLVEESGVPYTILRATQFHDLVAQVFGAQRYLPVVVAPKMMMQPIAVEDVATRLTELVGAPPVKGRAPDIGGPERLWVPELARIWKRAKGSRRPIVPVRLGGKVFRAFAAGDAMVDGPAYGRITFAEHLG</sequence>
<protein>
    <submittedName>
        <fullName evidence="3">Uncharacterized protein YbjT (DUF2867 family)</fullName>
    </submittedName>
</protein>
<evidence type="ECO:0000313" key="4">
    <source>
        <dbReference type="Proteomes" id="UP000292027"/>
    </source>
</evidence>
<dbReference type="OrthoDB" id="9771302at2"/>
<dbReference type="PANTHER" id="PTHR42748:SF3">
    <property type="entry name" value="BLL4366 PROTEIN"/>
    <property type="match status" value="1"/>
</dbReference>
<evidence type="ECO:0000259" key="2">
    <source>
        <dbReference type="Pfam" id="PF13460"/>
    </source>
</evidence>
<keyword evidence="4" id="KW-1185">Reference proteome</keyword>
<dbReference type="SUPFAM" id="SSF51735">
    <property type="entry name" value="NAD(P)-binding Rossmann-fold domains"/>
    <property type="match status" value="1"/>
</dbReference>
<evidence type="ECO:0000256" key="1">
    <source>
        <dbReference type="ARBA" id="ARBA00022857"/>
    </source>
</evidence>
<proteinExistence type="predicted"/>
<accession>A0A4Q7VX19</accession>
<name>A0A4Q7VX19_9ACTN</name>
<dbReference type="AlphaFoldDB" id="A0A4Q7VX19"/>
<dbReference type="Pfam" id="PF13460">
    <property type="entry name" value="NAD_binding_10"/>
    <property type="match status" value="1"/>
</dbReference>
<dbReference type="Proteomes" id="UP000292027">
    <property type="component" value="Unassembled WGS sequence"/>
</dbReference>
<dbReference type="InterPro" id="IPR051164">
    <property type="entry name" value="NmrA-like_oxidored"/>
</dbReference>
<dbReference type="EMBL" id="SHKR01000019">
    <property type="protein sequence ID" value="RZU01291.1"/>
    <property type="molecule type" value="Genomic_DNA"/>
</dbReference>
<keyword evidence="1" id="KW-0521">NADP</keyword>
<gene>
    <name evidence="3" type="ORF">EV645_8121</name>
</gene>
<dbReference type="RefSeq" id="WP_130450331.1">
    <property type="nucleotide sequence ID" value="NZ_SHKR01000019.1"/>
</dbReference>
<evidence type="ECO:0000313" key="3">
    <source>
        <dbReference type="EMBL" id="RZU01291.1"/>
    </source>
</evidence>
<dbReference type="Gene3D" id="3.40.50.720">
    <property type="entry name" value="NAD(P)-binding Rossmann-like Domain"/>
    <property type="match status" value="1"/>
</dbReference>
<reference evidence="3 4" key="1">
    <citation type="journal article" date="2015" name="Stand. Genomic Sci.">
        <title>Genomic Encyclopedia of Bacterial and Archaeal Type Strains, Phase III: the genomes of soil and plant-associated and newly described type strains.</title>
        <authorList>
            <person name="Whitman W.B."/>
            <person name="Woyke T."/>
            <person name="Klenk H.P."/>
            <person name="Zhou Y."/>
            <person name="Lilburn T.G."/>
            <person name="Beck B.J."/>
            <person name="De Vos P."/>
            <person name="Vandamme P."/>
            <person name="Eisen J.A."/>
            <person name="Garrity G."/>
            <person name="Hugenholtz P."/>
            <person name="Kyrpides N.C."/>
        </authorList>
    </citation>
    <scope>NUCLEOTIDE SEQUENCE [LARGE SCALE GENOMIC DNA]</scope>
    <source>
        <strain evidence="3 4">VKM Ac-2540</strain>
    </source>
</reference>
<organism evidence="3 4">
    <name type="scientific">Kribbella rubisoli</name>
    <dbReference type="NCBI Taxonomy" id="3075929"/>
    <lineage>
        <taxon>Bacteria</taxon>
        <taxon>Bacillati</taxon>
        <taxon>Actinomycetota</taxon>
        <taxon>Actinomycetes</taxon>
        <taxon>Propionibacteriales</taxon>
        <taxon>Kribbellaceae</taxon>
        <taxon>Kribbella</taxon>
    </lineage>
</organism>
<comment type="caution">
    <text evidence="3">The sequence shown here is derived from an EMBL/GenBank/DDBJ whole genome shotgun (WGS) entry which is preliminary data.</text>
</comment>
<dbReference type="InterPro" id="IPR036291">
    <property type="entry name" value="NAD(P)-bd_dom_sf"/>
</dbReference>
<dbReference type="InterPro" id="IPR016040">
    <property type="entry name" value="NAD(P)-bd_dom"/>
</dbReference>